<organism evidence="1 2">
    <name type="scientific">Vespula squamosa</name>
    <name type="common">Southern yellow jacket</name>
    <name type="synonym">Wasp</name>
    <dbReference type="NCBI Taxonomy" id="30214"/>
    <lineage>
        <taxon>Eukaryota</taxon>
        <taxon>Metazoa</taxon>
        <taxon>Ecdysozoa</taxon>
        <taxon>Arthropoda</taxon>
        <taxon>Hexapoda</taxon>
        <taxon>Insecta</taxon>
        <taxon>Pterygota</taxon>
        <taxon>Neoptera</taxon>
        <taxon>Endopterygota</taxon>
        <taxon>Hymenoptera</taxon>
        <taxon>Apocrita</taxon>
        <taxon>Aculeata</taxon>
        <taxon>Vespoidea</taxon>
        <taxon>Vespidae</taxon>
        <taxon>Vespinae</taxon>
        <taxon>Vespula</taxon>
    </lineage>
</organism>
<gene>
    <name evidence="1" type="ORF">V1478_012559</name>
</gene>
<protein>
    <submittedName>
        <fullName evidence="1">Uncharacterized protein</fullName>
    </submittedName>
</protein>
<evidence type="ECO:0000313" key="2">
    <source>
        <dbReference type="Proteomes" id="UP001607302"/>
    </source>
</evidence>
<accession>A0ABD2ADI0</accession>
<dbReference type="EMBL" id="JAUDFV010000152">
    <property type="protein sequence ID" value="KAL2718683.1"/>
    <property type="molecule type" value="Genomic_DNA"/>
</dbReference>
<proteinExistence type="predicted"/>
<sequence length="177" mass="21098">MNVDEHILDYIDRIKDLHQAIYDEERYRTRELTEEQQNEIDEFTLNSFCDGLPFEYSLKITAETCENLLDIFAKARHLYTRKERDSIRRQTHQQSQIPRIIIRTNIVSLNGNSKLRVKNVLVGTILPLLDLLLLRIDHNPTHMIRKKNIVTQNVKHSTYNRSTAQSLYNYYIIRLQK</sequence>
<reference evidence="1 2" key="1">
    <citation type="journal article" date="2024" name="Ann. Entomol. Soc. Am.">
        <title>Genomic analyses of the southern and eastern yellowjacket wasps (Hymenoptera: Vespidae) reveal evolutionary signatures of social life.</title>
        <authorList>
            <person name="Catto M.A."/>
            <person name="Caine P.B."/>
            <person name="Orr S.E."/>
            <person name="Hunt B.G."/>
            <person name="Goodisman M.A.D."/>
        </authorList>
    </citation>
    <scope>NUCLEOTIDE SEQUENCE [LARGE SCALE GENOMIC DNA]</scope>
    <source>
        <strain evidence="1">233</strain>
        <tissue evidence="1">Head and thorax</tissue>
    </source>
</reference>
<dbReference type="Proteomes" id="UP001607302">
    <property type="component" value="Unassembled WGS sequence"/>
</dbReference>
<evidence type="ECO:0000313" key="1">
    <source>
        <dbReference type="EMBL" id="KAL2718683.1"/>
    </source>
</evidence>
<dbReference type="AlphaFoldDB" id="A0ABD2ADI0"/>
<keyword evidence="2" id="KW-1185">Reference proteome</keyword>
<comment type="caution">
    <text evidence="1">The sequence shown here is derived from an EMBL/GenBank/DDBJ whole genome shotgun (WGS) entry which is preliminary data.</text>
</comment>
<name>A0ABD2ADI0_VESSQ</name>